<dbReference type="Proteomes" id="UP000703893">
    <property type="component" value="Unassembled WGS sequence"/>
</dbReference>
<gene>
    <name evidence="3" type="ORF">FJZ00_06440</name>
</gene>
<name>A0A937X701_9BACT</name>
<dbReference type="AlphaFoldDB" id="A0A937X701"/>
<dbReference type="PANTHER" id="PTHR13887:SF56">
    <property type="entry name" value="THIOREDOXIN-LIKE REDUCTASE RV2466C"/>
    <property type="match status" value="1"/>
</dbReference>
<feature type="domain" description="Thioredoxin-like fold" evidence="2">
    <location>
        <begin position="49"/>
        <end position="204"/>
    </location>
</feature>
<evidence type="ECO:0000256" key="1">
    <source>
        <dbReference type="ARBA" id="ARBA00005791"/>
    </source>
</evidence>
<comment type="caution">
    <text evidence="3">The sequence shown here is derived from an EMBL/GenBank/DDBJ whole genome shotgun (WGS) entry which is preliminary data.</text>
</comment>
<accession>A0A937X701</accession>
<reference evidence="3 4" key="1">
    <citation type="submission" date="2019-03" db="EMBL/GenBank/DDBJ databases">
        <title>Lake Tanganyika Metagenome-Assembled Genomes (MAGs).</title>
        <authorList>
            <person name="Tran P."/>
        </authorList>
    </citation>
    <scope>NUCLEOTIDE SEQUENCE [LARGE SCALE GENOMIC DNA]</scope>
    <source>
        <strain evidence="3">K_DeepCast_65m_m2_236</strain>
    </source>
</reference>
<dbReference type="Pfam" id="PF13462">
    <property type="entry name" value="Thioredoxin_4"/>
    <property type="match status" value="1"/>
</dbReference>
<organism evidence="3 4">
    <name type="scientific">Candidatus Tanganyikabacteria bacterium</name>
    <dbReference type="NCBI Taxonomy" id="2961651"/>
    <lineage>
        <taxon>Bacteria</taxon>
        <taxon>Bacillati</taxon>
        <taxon>Candidatus Sericytochromatia</taxon>
        <taxon>Candidatus Tanganyikabacteria</taxon>
    </lineage>
</organism>
<protein>
    <submittedName>
        <fullName evidence="3">Thioredoxin domain-containing protein</fullName>
    </submittedName>
</protein>
<dbReference type="Gene3D" id="3.40.30.10">
    <property type="entry name" value="Glutaredoxin"/>
    <property type="match status" value="1"/>
</dbReference>
<dbReference type="InterPro" id="IPR036249">
    <property type="entry name" value="Thioredoxin-like_sf"/>
</dbReference>
<evidence type="ECO:0000259" key="2">
    <source>
        <dbReference type="Pfam" id="PF13462"/>
    </source>
</evidence>
<dbReference type="PANTHER" id="PTHR13887">
    <property type="entry name" value="GLUTATHIONE S-TRANSFERASE KAPPA"/>
    <property type="match status" value="1"/>
</dbReference>
<dbReference type="EMBL" id="VGJX01000322">
    <property type="protein sequence ID" value="MBM3274771.1"/>
    <property type="molecule type" value="Genomic_DNA"/>
</dbReference>
<dbReference type="SUPFAM" id="SSF52833">
    <property type="entry name" value="Thioredoxin-like"/>
    <property type="match status" value="1"/>
</dbReference>
<evidence type="ECO:0000313" key="4">
    <source>
        <dbReference type="Proteomes" id="UP000703893"/>
    </source>
</evidence>
<proteinExistence type="inferred from homology"/>
<dbReference type="InterPro" id="IPR012336">
    <property type="entry name" value="Thioredoxin-like_fold"/>
</dbReference>
<comment type="similarity">
    <text evidence="1">Belongs to the thioredoxin family. DsbA subfamily.</text>
</comment>
<sequence>MKQKTTFILAAVGLLLAFIVGAMMYRTQEIDTSAALAEKNRAVLLRDHSPVLGRADAPVTIVEFIDPACETCRYFYPLVKDMLAAHPDDLRLVMRYAPFHQGADAVVALLEATRKQGKYWQAMEALLLNQSAWAIHHVAQVDLAWKFLEGLGLDLAKVRADAKDPAIARLVAQDLEDARTLGVTKTPGYFVNGRPLPTFGHEPLKQLVDEEIRRARRK</sequence>
<evidence type="ECO:0000313" key="3">
    <source>
        <dbReference type="EMBL" id="MBM3274771.1"/>
    </source>
</evidence>